<keyword evidence="2" id="KW-1185">Reference proteome</keyword>
<gene>
    <name evidence="1" type="ORF">OW729_01125</name>
</gene>
<dbReference type="EMBL" id="JAPQFJ010000001">
    <property type="protein sequence ID" value="MCY6957199.1"/>
    <property type="molecule type" value="Genomic_DNA"/>
</dbReference>
<reference evidence="1" key="1">
    <citation type="submission" date="2022-12" db="EMBL/GenBank/DDBJ databases">
        <title>Clostridium sp. nov., isolated from industrial wastewater.</title>
        <authorList>
            <person name="Jiayan W."/>
        </authorList>
    </citation>
    <scope>NUCLEOTIDE SEQUENCE</scope>
    <source>
        <strain evidence="1">ZC22-4</strain>
    </source>
</reference>
<evidence type="ECO:0000313" key="1">
    <source>
        <dbReference type="EMBL" id="MCY6957199.1"/>
    </source>
</evidence>
<dbReference type="Proteomes" id="UP001144612">
    <property type="component" value="Unassembled WGS sequence"/>
</dbReference>
<evidence type="ECO:0000313" key="2">
    <source>
        <dbReference type="Proteomes" id="UP001144612"/>
    </source>
</evidence>
<name>A0ABT4D831_9CLOT</name>
<dbReference type="RefSeq" id="WP_268059556.1">
    <property type="nucleotide sequence ID" value="NZ_JAPQFJ010000001.1"/>
</dbReference>
<proteinExistence type="predicted"/>
<accession>A0ABT4D831</accession>
<protein>
    <submittedName>
        <fullName evidence="1">Uncharacterized protein</fullName>
    </submittedName>
</protein>
<sequence>MIDINAPIIPYEGMGGIKLYSTIKELKEILSGDNVKATVLNNLWIRYDIEDYLHLFFNLVNGKLFRITTLNGYKGLLWNKISVGMKAEEFIKIEPSFKYDDFEEVYECDKGVFIETDADEDKAIWISVYVKELDEDDFDEGNW</sequence>
<comment type="caution">
    <text evidence="1">The sequence shown here is derived from an EMBL/GenBank/DDBJ whole genome shotgun (WGS) entry which is preliminary data.</text>
</comment>
<organism evidence="1 2">
    <name type="scientific">Clostridium brassicae</name>
    <dbReference type="NCBI Taxonomy" id="2999072"/>
    <lineage>
        <taxon>Bacteria</taxon>
        <taxon>Bacillati</taxon>
        <taxon>Bacillota</taxon>
        <taxon>Clostridia</taxon>
        <taxon>Eubacteriales</taxon>
        <taxon>Clostridiaceae</taxon>
        <taxon>Clostridium</taxon>
    </lineage>
</organism>